<dbReference type="PANTHER" id="PTHR43464:SF19">
    <property type="entry name" value="UBIQUINONE BIOSYNTHESIS O-METHYLTRANSFERASE, MITOCHONDRIAL"/>
    <property type="match status" value="1"/>
</dbReference>
<evidence type="ECO:0000313" key="7">
    <source>
        <dbReference type="Proteomes" id="UP000604381"/>
    </source>
</evidence>
<dbReference type="Proteomes" id="UP000604381">
    <property type="component" value="Unassembled WGS sequence"/>
</dbReference>
<evidence type="ECO:0000256" key="1">
    <source>
        <dbReference type="ARBA" id="ARBA00022603"/>
    </source>
</evidence>
<dbReference type="GO" id="GO:0061542">
    <property type="term" value="F:3-demethylubiquinol 3-O-methyltransferase activity"/>
    <property type="evidence" value="ECO:0007669"/>
    <property type="project" value="UniProtKB-EC"/>
</dbReference>
<accession>A0A930UBD2</accession>
<dbReference type="InterPro" id="IPR029063">
    <property type="entry name" value="SAM-dependent_MTases_sf"/>
</dbReference>
<dbReference type="CDD" id="cd02440">
    <property type="entry name" value="AdoMet_MTases"/>
    <property type="match status" value="1"/>
</dbReference>
<comment type="caution">
    <text evidence="6">The sequence shown here is derived from an EMBL/GenBank/DDBJ whole genome shotgun (WGS) entry which is preliminary data.</text>
</comment>
<dbReference type="AlphaFoldDB" id="A0A930UBD2"/>
<keyword evidence="1 6" id="KW-0489">Methyltransferase</keyword>
<dbReference type="EC" id="2.1.1.64" evidence="6"/>
<keyword evidence="7" id="KW-1185">Reference proteome</keyword>
<dbReference type="GO" id="GO:0032259">
    <property type="term" value="P:methylation"/>
    <property type="evidence" value="ECO:0007669"/>
    <property type="project" value="UniProtKB-KW"/>
</dbReference>
<evidence type="ECO:0000256" key="4">
    <source>
        <dbReference type="ARBA" id="ARBA00022691"/>
    </source>
</evidence>
<proteinExistence type="predicted"/>
<keyword evidence="4" id="KW-0949">S-adenosyl-L-methionine</keyword>
<dbReference type="Pfam" id="PF08241">
    <property type="entry name" value="Methyltransf_11"/>
    <property type="match status" value="1"/>
</dbReference>
<evidence type="ECO:0000313" key="6">
    <source>
        <dbReference type="EMBL" id="MBF2734795.1"/>
    </source>
</evidence>
<reference evidence="6" key="1">
    <citation type="submission" date="2020-10" db="EMBL/GenBank/DDBJ databases">
        <title>An improved Amphimedon queenslandica hologenome assembly reveals how three proteobacterial symbionts can extend the metabolic phenotypic of their marine sponge host.</title>
        <authorList>
            <person name="Degnan B."/>
            <person name="Degnan S."/>
            <person name="Xiang X."/>
        </authorList>
    </citation>
    <scope>NUCLEOTIDE SEQUENCE</scope>
    <source>
        <strain evidence="6">AqS2</strain>
    </source>
</reference>
<organism evidence="6 7">
    <name type="scientific">Candidatus Amphirhobacter heronislandensis</name>
    <dbReference type="NCBI Taxonomy" id="1732024"/>
    <lineage>
        <taxon>Bacteria</taxon>
        <taxon>Pseudomonadati</taxon>
        <taxon>Pseudomonadota</taxon>
        <taxon>Gammaproteobacteria</taxon>
        <taxon>Candidatus Tethybacterales</taxon>
        <taxon>Candidatus Tethybacteraceae</taxon>
        <taxon>Candidatus Amphirhobacter</taxon>
    </lineage>
</organism>
<dbReference type="NCBIfam" id="TIGR01983">
    <property type="entry name" value="UbiG"/>
    <property type="match status" value="1"/>
</dbReference>
<dbReference type="Gene3D" id="3.40.50.150">
    <property type="entry name" value="Vaccinia Virus protein VP39"/>
    <property type="match status" value="1"/>
</dbReference>
<dbReference type="SUPFAM" id="SSF53335">
    <property type="entry name" value="S-adenosyl-L-methionine-dependent methyltransferases"/>
    <property type="match status" value="1"/>
</dbReference>
<evidence type="ECO:0000259" key="5">
    <source>
        <dbReference type="Pfam" id="PF08241"/>
    </source>
</evidence>
<dbReference type="EMBL" id="JADHEI010000028">
    <property type="protein sequence ID" value="MBF2734795.1"/>
    <property type="molecule type" value="Genomic_DNA"/>
</dbReference>
<protein>
    <submittedName>
        <fullName evidence="6">Bifunctional 2-polyprenyl-6-hydroxyphenol methylase/3-demethylubiquinol 3-O-methyltransferase UbiG</fullName>
        <ecNumber evidence="6">2.1.1.222</ecNumber>
        <ecNumber evidence="6">2.1.1.64</ecNumber>
    </submittedName>
</protein>
<dbReference type="InterPro" id="IPR013216">
    <property type="entry name" value="Methyltransf_11"/>
</dbReference>
<evidence type="ECO:0000256" key="3">
    <source>
        <dbReference type="ARBA" id="ARBA00022688"/>
    </source>
</evidence>
<dbReference type="EC" id="2.1.1.222" evidence="6"/>
<feature type="domain" description="Methyltransferase type 11" evidence="5">
    <location>
        <begin position="45"/>
        <end position="138"/>
    </location>
</feature>
<dbReference type="PANTHER" id="PTHR43464">
    <property type="entry name" value="METHYLTRANSFERASE"/>
    <property type="match status" value="1"/>
</dbReference>
<gene>
    <name evidence="6" type="primary">ubiG</name>
    <name evidence="6" type="ORF">ISN26_01695</name>
</gene>
<keyword evidence="3" id="KW-0831">Ubiquinone biosynthesis</keyword>
<dbReference type="GO" id="GO:0010420">
    <property type="term" value="F:polyprenyldihydroxybenzoate methyltransferase activity"/>
    <property type="evidence" value="ECO:0007669"/>
    <property type="project" value="InterPro"/>
</dbReference>
<keyword evidence="2 6" id="KW-0808">Transferase</keyword>
<dbReference type="InterPro" id="IPR010233">
    <property type="entry name" value="UbiG_MeTrfase"/>
</dbReference>
<name>A0A930UBD2_9GAMM</name>
<dbReference type="GO" id="GO:0102208">
    <property type="term" value="F:2-polyprenyl-6-hydroxyphenol methylase activity"/>
    <property type="evidence" value="ECO:0007669"/>
    <property type="project" value="UniProtKB-EC"/>
</dbReference>
<sequence length="225" mass="24446">MSENVFDAKGWWDPQGKHRLLHVFNPTRTGYVERVCEGLAGKEVLDAGCGGGIFAEALARSGAKVTGIDASAGAIEAAREHAKAEGLDISYEEAGIEDYQREKKFDAVVCMEMLEHVAAPAQAVAALAGLLKPGGDLVTGTINRTPFAYLVMIVGLEQVTGLIPRGTHEYKAFLKPDEIASWCADAGLRVKDVAGANWDFFAKDFRLSATRMPMNYFLHARKEEK</sequence>
<evidence type="ECO:0000256" key="2">
    <source>
        <dbReference type="ARBA" id="ARBA00022679"/>
    </source>
</evidence>